<gene>
    <name evidence="1" type="ORF">HMPREF1318_1760</name>
</gene>
<proteinExistence type="predicted"/>
<reference evidence="1 2" key="1">
    <citation type="submission" date="2012-05" db="EMBL/GenBank/DDBJ databases">
        <authorList>
            <person name="Harkins D.M."/>
            <person name="Madupu R."/>
            <person name="Durkin A.S."/>
            <person name="Torralba M."/>
            <person name="Methe B."/>
            <person name="Sutton G.G."/>
            <person name="Nelson K.E."/>
        </authorList>
    </citation>
    <scope>NUCLEOTIDE SEQUENCE [LARGE SCALE GENOMIC DNA]</scope>
    <source>
        <strain evidence="1 2">F0489</strain>
    </source>
</reference>
<accession>J0WT87</accession>
<dbReference type="eggNOG" id="COG2345">
    <property type="taxonomic scope" value="Bacteria"/>
</dbReference>
<dbReference type="Gene3D" id="1.10.10.10">
    <property type="entry name" value="Winged helix-like DNA-binding domain superfamily/Winged helix DNA-binding domain"/>
    <property type="match status" value="1"/>
</dbReference>
<dbReference type="CDD" id="cd00090">
    <property type="entry name" value="HTH_ARSR"/>
    <property type="match status" value="1"/>
</dbReference>
<dbReference type="PATRIC" id="fig|1125718.3.peg.2159"/>
<evidence type="ECO:0000313" key="1">
    <source>
        <dbReference type="EMBL" id="EJF39586.1"/>
    </source>
</evidence>
<dbReference type="Proteomes" id="UP000002941">
    <property type="component" value="Unassembled WGS sequence"/>
</dbReference>
<dbReference type="AlphaFoldDB" id="J0WT87"/>
<protein>
    <submittedName>
        <fullName evidence="1">MarR family protein</fullName>
    </submittedName>
</protein>
<dbReference type="EMBL" id="AKFT01000175">
    <property type="protein sequence ID" value="EJF39586.1"/>
    <property type="molecule type" value="Genomic_DNA"/>
</dbReference>
<dbReference type="InterPro" id="IPR011991">
    <property type="entry name" value="ArsR-like_HTH"/>
</dbReference>
<dbReference type="Pfam" id="PF12840">
    <property type="entry name" value="HTH_20"/>
    <property type="match status" value="1"/>
</dbReference>
<comment type="caution">
    <text evidence="1">The sequence shown here is derived from an EMBL/GenBank/DDBJ whole genome shotgun (WGS) entry which is preliminary data.</text>
</comment>
<dbReference type="RefSeq" id="WP_008732616.1">
    <property type="nucleotide sequence ID" value="NZ_AKFT01000175.1"/>
</dbReference>
<keyword evidence="2" id="KW-1185">Reference proteome</keyword>
<dbReference type="InterPro" id="IPR036390">
    <property type="entry name" value="WH_DNA-bd_sf"/>
</dbReference>
<dbReference type="SUPFAM" id="SSF46785">
    <property type="entry name" value="Winged helix' DNA-binding domain"/>
    <property type="match status" value="1"/>
</dbReference>
<dbReference type="InterPro" id="IPR036388">
    <property type="entry name" value="WH-like_DNA-bd_sf"/>
</dbReference>
<name>J0WT87_9ACTO</name>
<organism evidence="1 2">
    <name type="scientific">Actinomyces massiliensis F0489</name>
    <dbReference type="NCBI Taxonomy" id="1125718"/>
    <lineage>
        <taxon>Bacteria</taxon>
        <taxon>Bacillati</taxon>
        <taxon>Actinomycetota</taxon>
        <taxon>Actinomycetes</taxon>
        <taxon>Actinomycetales</taxon>
        <taxon>Actinomycetaceae</taxon>
        <taxon>Actinomyces</taxon>
    </lineage>
</organism>
<sequence>MSDVSARLPRPSWVDLSARTELTVARRRVLELIESAGRPMTAADVASALDLHHNTVREHLDALLDAGFVEVSTKPTGRRGRPALCYTSTAPSPTEVLDSYLTLLDAISETLGTGPQARELALAIGRRWAQMTPSMQESEDPQEDETASPAERAANLLPNLSIMGFAPEAHGETIILKACPLMTRARAPHPLVCIMHEGYLNEVYERGGPQHSPDSPADQAGGRTRLALAPLLDNGCHVSVEN</sequence>
<evidence type="ECO:0000313" key="2">
    <source>
        <dbReference type="Proteomes" id="UP000002941"/>
    </source>
</evidence>